<name>A0LFI3_SYNFM</name>
<comment type="caution">
    <text evidence="3">Lacks conserved residue(s) required for the propagation of feature annotation.</text>
</comment>
<dbReference type="EC" id="3.1.4.-" evidence="3"/>
<dbReference type="Gene3D" id="1.10.3090.10">
    <property type="entry name" value="cca-adding enzyme, domain 2"/>
    <property type="match status" value="1"/>
</dbReference>
<dbReference type="RefSeq" id="WP_011697358.1">
    <property type="nucleotide sequence ID" value="NC_008554.1"/>
</dbReference>
<dbReference type="STRING" id="335543.Sfum_0485"/>
<dbReference type="PANTHER" id="PTHR47320:SF1">
    <property type="entry name" value="BIFUNCTIONAL URIDYLYLTRANSFERASE_URIDYLYL-REMOVING ENZYME"/>
    <property type="match status" value="1"/>
</dbReference>
<evidence type="ECO:0000313" key="7">
    <source>
        <dbReference type="Proteomes" id="UP000001784"/>
    </source>
</evidence>
<keyword evidence="7" id="KW-1185">Reference proteome</keyword>
<keyword evidence="3" id="KW-0511">Multifunctional enzyme</keyword>
<keyword evidence="1 3" id="KW-0808">Transferase</keyword>
<dbReference type="CDD" id="cd04899">
    <property type="entry name" value="ACT_ACR-UUR-like_2"/>
    <property type="match status" value="1"/>
</dbReference>
<dbReference type="Pfam" id="PF24931">
    <property type="entry name" value="ACT_ACR9_3rd"/>
    <property type="match status" value="1"/>
</dbReference>
<comment type="similarity">
    <text evidence="3">Belongs to the GlnD family.</text>
</comment>
<comment type="catalytic activity">
    <reaction evidence="3">
        <text>[protein-PII]-L-tyrosine + UTP = [protein-PII]-uridylyl-L-tyrosine + diphosphate</text>
        <dbReference type="Rhea" id="RHEA:13673"/>
        <dbReference type="Rhea" id="RHEA-COMP:12147"/>
        <dbReference type="Rhea" id="RHEA-COMP:12148"/>
        <dbReference type="ChEBI" id="CHEBI:33019"/>
        <dbReference type="ChEBI" id="CHEBI:46398"/>
        <dbReference type="ChEBI" id="CHEBI:46858"/>
        <dbReference type="ChEBI" id="CHEBI:90602"/>
        <dbReference type="EC" id="2.7.7.59"/>
    </reaction>
</comment>
<gene>
    <name evidence="3" type="primary">glnD</name>
    <name evidence="6" type="ordered locus">Sfum_0485</name>
</gene>
<dbReference type="PROSITE" id="PS51831">
    <property type="entry name" value="HD"/>
    <property type="match status" value="1"/>
</dbReference>
<comment type="catalytic activity">
    <reaction evidence="3">
        <text>[protein-PII]-uridylyl-L-tyrosine + H2O = [protein-PII]-L-tyrosine + UMP + H(+)</text>
        <dbReference type="Rhea" id="RHEA:48600"/>
        <dbReference type="Rhea" id="RHEA-COMP:12147"/>
        <dbReference type="Rhea" id="RHEA-COMP:12148"/>
        <dbReference type="ChEBI" id="CHEBI:15377"/>
        <dbReference type="ChEBI" id="CHEBI:15378"/>
        <dbReference type="ChEBI" id="CHEBI:46858"/>
        <dbReference type="ChEBI" id="CHEBI:57865"/>
        <dbReference type="ChEBI" id="CHEBI:90602"/>
    </reaction>
</comment>
<dbReference type="SUPFAM" id="SSF55021">
    <property type="entry name" value="ACT-like"/>
    <property type="match status" value="2"/>
</dbReference>
<organism evidence="6 7">
    <name type="scientific">Syntrophobacter fumaroxidans (strain DSM 10017 / MPOB)</name>
    <dbReference type="NCBI Taxonomy" id="335543"/>
    <lineage>
        <taxon>Bacteria</taxon>
        <taxon>Pseudomonadati</taxon>
        <taxon>Thermodesulfobacteriota</taxon>
        <taxon>Syntrophobacteria</taxon>
        <taxon>Syntrophobacterales</taxon>
        <taxon>Syntrophobacteraceae</taxon>
        <taxon>Syntrophobacter</taxon>
    </lineage>
</organism>
<feature type="domain" description="ACT" evidence="4">
    <location>
        <begin position="787"/>
        <end position="864"/>
    </location>
</feature>
<dbReference type="GO" id="GO:0006808">
    <property type="term" value="P:regulation of nitrogen utilization"/>
    <property type="evidence" value="ECO:0007669"/>
    <property type="project" value="UniProtKB-UniRule"/>
</dbReference>
<protein>
    <recommendedName>
        <fullName evidence="3">Bifunctional uridylyltransferase/uridylyl-removing enzyme</fullName>
        <shortName evidence="3">UTase/UR</shortName>
    </recommendedName>
    <alternativeName>
        <fullName evidence="3">Bifunctional [protein-PII] modification enzyme</fullName>
    </alternativeName>
    <alternativeName>
        <fullName evidence="3">Bifunctional nitrogen sensor protein</fullName>
    </alternativeName>
    <domain>
        <recommendedName>
            <fullName evidence="3">[Protein-PII] uridylyltransferase</fullName>
            <shortName evidence="3">PII uridylyltransferase</shortName>
            <shortName evidence="3">UTase</shortName>
            <ecNumber evidence="3">2.7.7.59</ecNumber>
        </recommendedName>
    </domain>
    <domain>
        <recommendedName>
            <fullName evidence="3">[Protein-PII]-UMP uridylyl-removing enzyme</fullName>
            <shortName evidence="3">UR</shortName>
            <ecNumber evidence="3">3.1.4.-</ecNumber>
        </recommendedName>
    </domain>
</protein>
<evidence type="ECO:0000313" key="6">
    <source>
        <dbReference type="EMBL" id="ABK16185.1"/>
    </source>
</evidence>
<dbReference type="eggNOG" id="COG2844">
    <property type="taxonomic scope" value="Bacteria"/>
</dbReference>
<feature type="domain" description="HD" evidence="5">
    <location>
        <begin position="455"/>
        <end position="558"/>
    </location>
</feature>
<evidence type="ECO:0000256" key="2">
    <source>
        <dbReference type="ARBA" id="ARBA00022801"/>
    </source>
</evidence>
<dbReference type="OrthoDB" id="5477383at2"/>
<dbReference type="InterPro" id="IPR013546">
    <property type="entry name" value="PII_UdlTrfase/GS_AdlTrfase"/>
</dbReference>
<dbReference type="AlphaFoldDB" id="A0LFI3"/>
<dbReference type="PIRSF" id="PIRSF006288">
    <property type="entry name" value="PII_uridyltransf"/>
    <property type="match status" value="1"/>
</dbReference>
<feature type="region of interest" description="Uridylyltransferase" evidence="3">
    <location>
        <begin position="1"/>
        <end position="321"/>
    </location>
</feature>
<dbReference type="KEGG" id="sfu:Sfum_0485"/>
<comment type="domain">
    <text evidence="3">Has four distinct domains: an N-terminal nucleotidyltransferase (NT) domain responsible for UTase activity, a central HD domain that encodes UR activity, and two C-terminal ACT domains that seem to have a role in glutamine sensing.</text>
</comment>
<keyword evidence="3 6" id="KW-0548">Nucleotidyltransferase</keyword>
<comment type="function">
    <text evidence="3">Modifies, by uridylylation and deuridylylation, the PII regulatory proteins (GlnB and homologs), in response to the nitrogen status of the cell that GlnD senses through the glutamine level. Under low glutamine levels, catalyzes the conversion of the PII proteins and UTP to PII-UMP and PPi, while under higher glutamine levels, GlnD hydrolyzes PII-UMP to PII and UMP (deuridylylation). Thus, controls uridylylation state and activity of the PII proteins, and plays an important role in the regulation of nitrogen assimilation and metabolism.</text>
</comment>
<comment type="activity regulation">
    <text evidence="3">Uridylyltransferase (UTase) activity is inhibited by glutamine, while glutamine activates uridylyl-removing (UR) activity.</text>
</comment>
<evidence type="ECO:0000256" key="3">
    <source>
        <dbReference type="HAMAP-Rule" id="MF_00277"/>
    </source>
</evidence>
<dbReference type="InterPro" id="IPR045865">
    <property type="entry name" value="ACT-like_dom_sf"/>
</dbReference>
<dbReference type="GO" id="GO:0008081">
    <property type="term" value="F:phosphoric diester hydrolase activity"/>
    <property type="evidence" value="ECO:0007669"/>
    <property type="project" value="UniProtKB-UniRule"/>
</dbReference>
<evidence type="ECO:0000259" key="5">
    <source>
        <dbReference type="PROSITE" id="PS51831"/>
    </source>
</evidence>
<dbReference type="EMBL" id="CP000478">
    <property type="protein sequence ID" value="ABK16185.1"/>
    <property type="molecule type" value="Genomic_DNA"/>
</dbReference>
<reference evidence="6 7" key="1">
    <citation type="submission" date="2006-10" db="EMBL/GenBank/DDBJ databases">
        <title>Complete sequence of Syntrophobacter fumaroxidans MPOB.</title>
        <authorList>
            <consortium name="US DOE Joint Genome Institute"/>
            <person name="Copeland A."/>
            <person name="Lucas S."/>
            <person name="Lapidus A."/>
            <person name="Barry K."/>
            <person name="Detter J.C."/>
            <person name="Glavina del Rio T."/>
            <person name="Hammon N."/>
            <person name="Israni S."/>
            <person name="Pitluck S."/>
            <person name="Goltsman E.G."/>
            <person name="Martinez M."/>
            <person name="Schmutz J."/>
            <person name="Larimer F."/>
            <person name="Land M."/>
            <person name="Hauser L."/>
            <person name="Kyrpides N."/>
            <person name="Kim E."/>
            <person name="Boone D.R."/>
            <person name="Brockman F."/>
            <person name="Culley D."/>
            <person name="Ferry J."/>
            <person name="Gunsalus R."/>
            <person name="McInerney M.J."/>
            <person name="Morrison M."/>
            <person name="Plugge C."/>
            <person name="Rohlin L."/>
            <person name="Scholten J."/>
            <person name="Sieber J."/>
            <person name="Stams A.J.M."/>
            <person name="Worm P."/>
            <person name="Henstra A.M."/>
            <person name="Richardson P."/>
        </authorList>
    </citation>
    <scope>NUCLEOTIDE SEQUENCE [LARGE SCALE GENOMIC DNA]</scope>
    <source>
        <strain evidence="7">DSM 10017 / MPOB</strain>
    </source>
</reference>
<dbReference type="Pfam" id="PF08335">
    <property type="entry name" value="GlnD_UR_UTase"/>
    <property type="match status" value="1"/>
</dbReference>
<dbReference type="SUPFAM" id="SSF109604">
    <property type="entry name" value="HD-domain/PDEase-like"/>
    <property type="match status" value="1"/>
</dbReference>
<evidence type="ECO:0000259" key="4">
    <source>
        <dbReference type="PROSITE" id="PS51671"/>
    </source>
</evidence>
<dbReference type="GO" id="GO:0008773">
    <property type="term" value="F:[protein-PII] uridylyltransferase activity"/>
    <property type="evidence" value="ECO:0007669"/>
    <property type="project" value="UniProtKB-UniRule"/>
</dbReference>
<dbReference type="InParanoid" id="A0LFI3"/>
<dbReference type="Proteomes" id="UP000001784">
    <property type="component" value="Chromosome"/>
</dbReference>
<dbReference type="InterPro" id="IPR010043">
    <property type="entry name" value="UTase/UR"/>
</dbReference>
<dbReference type="Pfam" id="PF01966">
    <property type="entry name" value="HD"/>
    <property type="match status" value="1"/>
</dbReference>
<dbReference type="HOGENOM" id="CLU_012833_1_0_7"/>
<keyword evidence="3" id="KW-0460">Magnesium</keyword>
<dbReference type="EC" id="2.7.7.59" evidence="3"/>
<proteinExistence type="inferred from homology"/>
<dbReference type="InterPro" id="IPR002912">
    <property type="entry name" value="ACT_dom"/>
</dbReference>
<comment type="cofactor">
    <cofactor evidence="3">
        <name>Mg(2+)</name>
        <dbReference type="ChEBI" id="CHEBI:18420"/>
    </cofactor>
</comment>
<dbReference type="InterPro" id="IPR006674">
    <property type="entry name" value="HD_domain"/>
</dbReference>
<keyword evidence="2 3" id="KW-0378">Hydrolase</keyword>
<sequence length="864" mass="96982">MHSISESLRKQREQVLSDSSEDALIRHTSLLEIAIISLYNRLVNRLSQDTEHFRSSAAVIGLDGFARGVIGPGQPVRILFLMTDSALWNASWLDEITVPLTEAGWTVDLRRETIDSLMIALEGDFEAFLELLEMRYVSGNRQLLEQAEKGIEGFIEARREELLSRLYGTVKAREGRLQKPESWLEPDLQDNPGALSDIVAIRLACRIASNIRSLDDAIFMGYLVRREVDFIRHAEKSYMRLLGLLRSLSDKSSGVLHFDEQGLLADKLGYAERAGYLPVESLMQEVFQLFHGVGVVSAEFWERLRESRENLPAAGEMRGEPLEEGLFVLNGKIHIQTDRYPATPGHLVHLFRLAAEGGLGFANVTRQWVHHHRNALNSSSGDPLVKEELFALIRADSEDLPAFRRFCDNGLFTALIPELAAVYGLAQHDAFHLYPIHEHHLRTLSELKKIRAGFYSAAEPELTQIARGIEDPVWLYLAGLLHDIGKSSGRGHAAKGGEMIPAIARRLGLEPEETSKVRFLVAQHLLLMDSASLRDLADQEMLAGCAAAVGSSELLDLLVLLSYADMLSTGPKARQKWRDTPVLALYNSIRHLLEKGEPSARAITERIERLRNQVRNEVLDLVDEAQLDSYFSQLVPRYLLSMQPKAVARHLRMWRHLQSSDTPFVWEVESSGDTAEITIVSWEKPGLLSRCAGLLTLHSMNILGAQVFTMHNGLILLIFQCRLPGGAGGGMDWNAVRLDVERLLLGKMALDYRIAEHARRRPASQVPMRTAPSQVLVDNQSSAMYTILEVYTVDRVGLLYTIGRTLFELQIRISVAKITTKIDQVADVFYVRTHQGEKVSDPEQIDELKRALLFWLDGPAEMPA</sequence>
<accession>A0LFI3</accession>
<dbReference type="PANTHER" id="PTHR47320">
    <property type="entry name" value="BIFUNCTIONAL URIDYLYLTRANSFERASE/URIDYLYL-REMOVING ENZYME"/>
    <property type="match status" value="1"/>
</dbReference>
<dbReference type="HAMAP" id="MF_00277">
    <property type="entry name" value="PII_uridylyl_transf"/>
    <property type="match status" value="1"/>
</dbReference>
<dbReference type="PROSITE" id="PS51671">
    <property type="entry name" value="ACT"/>
    <property type="match status" value="1"/>
</dbReference>
<evidence type="ECO:0000256" key="1">
    <source>
        <dbReference type="ARBA" id="ARBA00022679"/>
    </source>
</evidence>